<dbReference type="RefSeq" id="WP_044440924.1">
    <property type="nucleotide sequence ID" value="NZ_JYFC01000003.1"/>
</dbReference>
<sequence>MYAALWRVLPGPVWLRIILLLILVAAVVYALAAWVFPWIDVLITPTQEVTVDR</sequence>
<gene>
    <name evidence="2" type="ORF">TZ00_08815</name>
</gene>
<keyword evidence="1" id="KW-0472">Membrane</keyword>
<dbReference type="EMBL" id="JYFC01000003">
    <property type="protein sequence ID" value="KJC64491.1"/>
    <property type="molecule type" value="Genomic_DNA"/>
</dbReference>
<name>A0ABR5CFY3_9MICO</name>
<protein>
    <submittedName>
        <fullName evidence="2">Membrane protein</fullName>
    </submittedName>
</protein>
<comment type="caution">
    <text evidence="2">The sequence shown here is derived from an EMBL/GenBank/DDBJ whole genome shotgun (WGS) entry which is preliminary data.</text>
</comment>
<proteinExistence type="predicted"/>
<accession>A0ABR5CFY3</accession>
<dbReference type="Proteomes" id="UP000032503">
    <property type="component" value="Unassembled WGS sequence"/>
</dbReference>
<keyword evidence="1" id="KW-1133">Transmembrane helix</keyword>
<reference evidence="2 3" key="1">
    <citation type="journal article" date="2001" name="Int. J. Syst. Evol. Microbiol.">
        <title>Agreia bicolorata gen. nov., sp. nov., to accommodate actinobacteria isolated from narrow reed grass infected by the nematode Heteroanguina graminophila.</title>
        <authorList>
            <person name="Evtushenko L.I."/>
            <person name="Dorofeeva L.V."/>
            <person name="Dobrovolskaya T.G."/>
            <person name="Streshinskaya G.M."/>
            <person name="Subbotin S.A."/>
            <person name="Tiedje J.M."/>
        </authorList>
    </citation>
    <scope>NUCLEOTIDE SEQUENCE [LARGE SCALE GENOMIC DNA]</scope>
    <source>
        <strain evidence="2 3">VKM Ac-1804</strain>
    </source>
</reference>
<keyword evidence="1" id="KW-0812">Transmembrane</keyword>
<organism evidence="2 3">
    <name type="scientific">Agreia bicolorata</name>
    <dbReference type="NCBI Taxonomy" id="110935"/>
    <lineage>
        <taxon>Bacteria</taxon>
        <taxon>Bacillati</taxon>
        <taxon>Actinomycetota</taxon>
        <taxon>Actinomycetes</taxon>
        <taxon>Micrococcales</taxon>
        <taxon>Microbacteriaceae</taxon>
        <taxon>Agreia</taxon>
    </lineage>
</organism>
<evidence type="ECO:0000313" key="2">
    <source>
        <dbReference type="EMBL" id="KJC64491.1"/>
    </source>
</evidence>
<keyword evidence="3" id="KW-1185">Reference proteome</keyword>
<feature type="transmembrane region" description="Helical" evidence="1">
    <location>
        <begin position="13"/>
        <end position="36"/>
    </location>
</feature>
<evidence type="ECO:0000313" key="3">
    <source>
        <dbReference type="Proteomes" id="UP000032503"/>
    </source>
</evidence>
<evidence type="ECO:0000256" key="1">
    <source>
        <dbReference type="SAM" id="Phobius"/>
    </source>
</evidence>